<sequence>MDYLNVIEIAWNMDDTPEKEKLLEQAITIADKYNDLKTSVEAREMLITSYMTTGFPKKQLQAFSWLINKWEEGTGCIDTYDLLWNYKWISENVSTFEEVSKEQINNLLTDMKAKYEQQNFSLRPYYKVCTLTAIQMGEVENAIVFFEKWTKTEQDYLNDCSACETNDQAYFYYFIKDYEQAKKLATPIIIEEMSCGEVPHLTYGFMALVYLELDDIKMAQHCFDEGYPLVEKQTALILSLSHLLKYLVLTEQNEKVREVIDTNKEIVLNTESDLDRLLFLQAAYPLFDQEKEADLIEMTEALTAKFDARNGNNYYQDLLKK</sequence>
<dbReference type="RefSeq" id="WP_097349835.1">
    <property type="nucleotide sequence ID" value="NZ_JAERVU010000001.1"/>
</dbReference>
<dbReference type="Proteomes" id="UP000219632">
    <property type="component" value="Unassembled WGS sequence"/>
</dbReference>
<name>A0ABX4IEN7_LISWE</name>
<reference evidence="1 2" key="1">
    <citation type="submission" date="2017-09" db="EMBL/GenBank/DDBJ databases">
        <title>Draft Genomes of 144 Listeria Monocytogenes isolates from foods.</title>
        <authorList>
            <person name="Wu C.H."/>
            <person name="Ng J."/>
            <person name="Kiang D."/>
            <person name="Chen C.-Y."/>
            <person name="Frink S."/>
            <person name="Lafrades M."/>
            <person name="Morales C."/>
            <person name="Park P."/>
            <person name="Zwick M."/>
        </authorList>
    </citation>
    <scope>NUCLEOTIDE SEQUENCE [LARGE SCALE GENOMIC DNA]</scope>
    <source>
        <strain evidence="1 2">CDPHFDLB-F14M01633.75-2</strain>
    </source>
</reference>
<dbReference type="SUPFAM" id="SSF48452">
    <property type="entry name" value="TPR-like"/>
    <property type="match status" value="1"/>
</dbReference>
<dbReference type="Gene3D" id="1.25.40.10">
    <property type="entry name" value="Tetratricopeptide repeat domain"/>
    <property type="match status" value="1"/>
</dbReference>
<dbReference type="EMBL" id="NYPG01000002">
    <property type="protein sequence ID" value="PDK41762.1"/>
    <property type="molecule type" value="Genomic_DNA"/>
</dbReference>
<protein>
    <submittedName>
        <fullName evidence="1">Uncharacterized protein</fullName>
    </submittedName>
</protein>
<evidence type="ECO:0000313" key="2">
    <source>
        <dbReference type="Proteomes" id="UP000219632"/>
    </source>
</evidence>
<proteinExistence type="predicted"/>
<accession>A0ABX4IEN7</accession>
<gene>
    <name evidence="1" type="ORF">AFZ32_03245</name>
</gene>
<keyword evidence="2" id="KW-1185">Reference proteome</keyword>
<organism evidence="1 2">
    <name type="scientific">Listeria welshimeri</name>
    <dbReference type="NCBI Taxonomy" id="1643"/>
    <lineage>
        <taxon>Bacteria</taxon>
        <taxon>Bacillati</taxon>
        <taxon>Bacillota</taxon>
        <taxon>Bacilli</taxon>
        <taxon>Bacillales</taxon>
        <taxon>Listeriaceae</taxon>
        <taxon>Listeria</taxon>
    </lineage>
</organism>
<dbReference type="InterPro" id="IPR011990">
    <property type="entry name" value="TPR-like_helical_dom_sf"/>
</dbReference>
<comment type="caution">
    <text evidence="1">The sequence shown here is derived from an EMBL/GenBank/DDBJ whole genome shotgun (WGS) entry which is preliminary data.</text>
</comment>
<evidence type="ECO:0000313" key="1">
    <source>
        <dbReference type="EMBL" id="PDK41762.1"/>
    </source>
</evidence>